<keyword evidence="1" id="KW-0805">Transcription regulation</keyword>
<comment type="caution">
    <text evidence="5">The sequence shown here is derived from an EMBL/GenBank/DDBJ whole genome shotgun (WGS) entry which is preliminary data.</text>
</comment>
<dbReference type="Pfam" id="PF12802">
    <property type="entry name" value="MarR_2"/>
    <property type="match status" value="1"/>
</dbReference>
<dbReference type="EMBL" id="BAABFO010000035">
    <property type="protein sequence ID" value="GAA4342767.1"/>
    <property type="molecule type" value="Genomic_DNA"/>
</dbReference>
<dbReference type="PANTHER" id="PTHR33164">
    <property type="entry name" value="TRANSCRIPTIONAL REGULATOR, MARR FAMILY"/>
    <property type="match status" value="1"/>
</dbReference>
<protein>
    <submittedName>
        <fullName evidence="5">MarR family transcriptional regulator</fullName>
    </submittedName>
</protein>
<evidence type="ECO:0000313" key="5">
    <source>
        <dbReference type="EMBL" id="GAA4342767.1"/>
    </source>
</evidence>
<name>A0ABP8HQL4_9BURK</name>
<dbReference type="PANTHER" id="PTHR33164:SF64">
    <property type="entry name" value="TRANSCRIPTIONAL REGULATOR SLYA"/>
    <property type="match status" value="1"/>
</dbReference>
<evidence type="ECO:0000259" key="4">
    <source>
        <dbReference type="PROSITE" id="PS50995"/>
    </source>
</evidence>
<dbReference type="PROSITE" id="PS01117">
    <property type="entry name" value="HTH_MARR_1"/>
    <property type="match status" value="1"/>
</dbReference>
<proteinExistence type="predicted"/>
<feature type="domain" description="HTH marR-type" evidence="4">
    <location>
        <begin position="9"/>
        <end position="142"/>
    </location>
</feature>
<evidence type="ECO:0000256" key="3">
    <source>
        <dbReference type="ARBA" id="ARBA00023163"/>
    </source>
</evidence>
<gene>
    <name evidence="5" type="ORF">GCM10023144_45090</name>
</gene>
<dbReference type="RefSeq" id="WP_345252195.1">
    <property type="nucleotide sequence ID" value="NZ_BAABFO010000035.1"/>
</dbReference>
<sequence>MKTPSDALLMEMTTTLTRMARVYRGVADQMLADLGLSQATAWPIVLIGRLGDGVRQRPLAEELGIEASSLVRLLDQLEASGYVQRKDDSTDRRAKTLHLTEAGKALTARVESLLVDVRRQLFDGVSEADAQAFLRVFAQLKTHCEAARREPAEPAGPQ</sequence>
<dbReference type="InterPro" id="IPR000835">
    <property type="entry name" value="HTH_MarR-typ"/>
</dbReference>
<keyword evidence="3" id="KW-0804">Transcription</keyword>
<organism evidence="5 6">
    <name type="scientific">Pigmentiphaga soli</name>
    <dbReference type="NCBI Taxonomy" id="1007095"/>
    <lineage>
        <taxon>Bacteria</taxon>
        <taxon>Pseudomonadati</taxon>
        <taxon>Pseudomonadota</taxon>
        <taxon>Betaproteobacteria</taxon>
        <taxon>Burkholderiales</taxon>
        <taxon>Alcaligenaceae</taxon>
        <taxon>Pigmentiphaga</taxon>
    </lineage>
</organism>
<keyword evidence="6" id="KW-1185">Reference proteome</keyword>
<evidence type="ECO:0000256" key="2">
    <source>
        <dbReference type="ARBA" id="ARBA00023125"/>
    </source>
</evidence>
<dbReference type="PROSITE" id="PS50995">
    <property type="entry name" value="HTH_MARR_2"/>
    <property type="match status" value="1"/>
</dbReference>
<dbReference type="PRINTS" id="PR00598">
    <property type="entry name" value="HTHMARR"/>
</dbReference>
<accession>A0ABP8HQL4</accession>
<dbReference type="SMART" id="SM00347">
    <property type="entry name" value="HTH_MARR"/>
    <property type="match status" value="1"/>
</dbReference>
<dbReference type="InterPro" id="IPR039422">
    <property type="entry name" value="MarR/SlyA-like"/>
</dbReference>
<dbReference type="InterPro" id="IPR036388">
    <property type="entry name" value="WH-like_DNA-bd_sf"/>
</dbReference>
<dbReference type="Gene3D" id="1.10.10.10">
    <property type="entry name" value="Winged helix-like DNA-binding domain superfamily/Winged helix DNA-binding domain"/>
    <property type="match status" value="1"/>
</dbReference>
<evidence type="ECO:0000256" key="1">
    <source>
        <dbReference type="ARBA" id="ARBA00023015"/>
    </source>
</evidence>
<reference evidence="6" key="1">
    <citation type="journal article" date="2019" name="Int. J. Syst. Evol. Microbiol.">
        <title>The Global Catalogue of Microorganisms (GCM) 10K type strain sequencing project: providing services to taxonomists for standard genome sequencing and annotation.</title>
        <authorList>
            <consortium name="The Broad Institute Genomics Platform"/>
            <consortium name="The Broad Institute Genome Sequencing Center for Infectious Disease"/>
            <person name="Wu L."/>
            <person name="Ma J."/>
        </authorList>
    </citation>
    <scope>NUCLEOTIDE SEQUENCE [LARGE SCALE GENOMIC DNA]</scope>
    <source>
        <strain evidence="6">JCM 17666</strain>
    </source>
</reference>
<evidence type="ECO:0000313" key="6">
    <source>
        <dbReference type="Proteomes" id="UP001501671"/>
    </source>
</evidence>
<dbReference type="InterPro" id="IPR023187">
    <property type="entry name" value="Tscrpt_reg_MarR-type_CS"/>
</dbReference>
<dbReference type="Proteomes" id="UP001501671">
    <property type="component" value="Unassembled WGS sequence"/>
</dbReference>
<dbReference type="SUPFAM" id="SSF46785">
    <property type="entry name" value="Winged helix' DNA-binding domain"/>
    <property type="match status" value="1"/>
</dbReference>
<dbReference type="InterPro" id="IPR036390">
    <property type="entry name" value="WH_DNA-bd_sf"/>
</dbReference>
<keyword evidence="2" id="KW-0238">DNA-binding</keyword>